<feature type="domain" description="Phosphatidylinositol-specific phospholipase C X" evidence="1">
    <location>
        <begin position="147"/>
        <end position="294"/>
    </location>
</feature>
<dbReference type="Proteomes" id="UP000565441">
    <property type="component" value="Unassembled WGS sequence"/>
</dbReference>
<dbReference type="Pfam" id="PF00388">
    <property type="entry name" value="PI-PLC-X"/>
    <property type="match status" value="1"/>
</dbReference>
<reference evidence="2 3" key="1">
    <citation type="journal article" date="2020" name="ISME J.">
        <title>Uncovering the hidden diversity of litter-decomposition mechanisms in mushroom-forming fungi.</title>
        <authorList>
            <person name="Floudas D."/>
            <person name="Bentzer J."/>
            <person name="Ahren D."/>
            <person name="Johansson T."/>
            <person name="Persson P."/>
            <person name="Tunlid A."/>
        </authorList>
    </citation>
    <scope>NUCLEOTIDE SEQUENCE [LARGE SCALE GENOMIC DNA]</scope>
    <source>
        <strain evidence="2 3">CBS 661.87</strain>
    </source>
</reference>
<accession>A0A8H5HEC6</accession>
<dbReference type="SUPFAM" id="SSF51695">
    <property type="entry name" value="PLC-like phosphodiesterases"/>
    <property type="match status" value="1"/>
</dbReference>
<protein>
    <recommendedName>
        <fullName evidence="1">Phosphatidylinositol-specific phospholipase C X domain-containing protein</fullName>
    </recommendedName>
</protein>
<organism evidence="2 3">
    <name type="scientific">Tricholomella constricta</name>
    <dbReference type="NCBI Taxonomy" id="117010"/>
    <lineage>
        <taxon>Eukaryota</taxon>
        <taxon>Fungi</taxon>
        <taxon>Dikarya</taxon>
        <taxon>Basidiomycota</taxon>
        <taxon>Agaricomycotina</taxon>
        <taxon>Agaricomycetes</taxon>
        <taxon>Agaricomycetidae</taxon>
        <taxon>Agaricales</taxon>
        <taxon>Tricholomatineae</taxon>
        <taxon>Lyophyllaceae</taxon>
        <taxon>Tricholomella</taxon>
    </lineage>
</organism>
<evidence type="ECO:0000313" key="2">
    <source>
        <dbReference type="EMBL" id="KAF5381709.1"/>
    </source>
</evidence>
<gene>
    <name evidence="2" type="ORF">D9615_005557</name>
</gene>
<proteinExistence type="predicted"/>
<name>A0A8H5HEC6_9AGAR</name>
<dbReference type="Gene3D" id="3.20.20.190">
    <property type="entry name" value="Phosphatidylinositol (PI) phosphodiesterase"/>
    <property type="match status" value="1"/>
</dbReference>
<dbReference type="OrthoDB" id="1046782at2759"/>
<dbReference type="GO" id="GO:0008081">
    <property type="term" value="F:phosphoric diester hydrolase activity"/>
    <property type="evidence" value="ECO:0007669"/>
    <property type="project" value="InterPro"/>
</dbReference>
<comment type="caution">
    <text evidence="2">The sequence shown here is derived from an EMBL/GenBank/DDBJ whole genome shotgun (WGS) entry which is preliminary data.</text>
</comment>
<dbReference type="SMART" id="SM00148">
    <property type="entry name" value="PLCXc"/>
    <property type="match status" value="1"/>
</dbReference>
<sequence>MSTLFQSTRIMLASHTMSFDPAKYCNYKAREPATLLAVKDDLVVLFPSAHILILHESNRLHFSDQDCAATYHLETDYRGLFTSTYGYDVYVLWEALFKYDGSTDAGDFLLEMSNEAVLDEGHHYTLKRKDGKDDNSPLRSTDWMKALDDELLLNEITIPGTHNSCSIWGDFIFIANDWAACQSAGHGISWQLNAGIRFLDLRSRWNSRESYLQMCHGIWNTNTRLDDVIRELCLFLHNHLTETILVSIRCEAGDGPAFAQAVHDLIHTNKHHWFLGTSIPSLQTARGKIVLFRRYDEANAPYLAISGSIGGIYNPKFPEPDGTVEAQDDYNPYQPGFSLNDCFDRKRAQVIAMFRKASAAQSPHPLYINFISGYVWSGFFSSPSAKPKEFALEMNKRLHGHLDELDGQLKPVKLGVVVLDFPEQGASDGMRQDNHLIYRLLRANFVR</sequence>
<dbReference type="AlphaFoldDB" id="A0A8H5HEC6"/>
<dbReference type="InterPro" id="IPR051057">
    <property type="entry name" value="PI-PLC_domain"/>
</dbReference>
<keyword evidence="3" id="KW-1185">Reference proteome</keyword>
<dbReference type="InterPro" id="IPR017946">
    <property type="entry name" value="PLC-like_Pdiesterase_TIM-brl"/>
</dbReference>
<dbReference type="EMBL" id="JAACJP010000010">
    <property type="protein sequence ID" value="KAF5381709.1"/>
    <property type="molecule type" value="Genomic_DNA"/>
</dbReference>
<dbReference type="PROSITE" id="PS50007">
    <property type="entry name" value="PIPLC_X_DOMAIN"/>
    <property type="match status" value="1"/>
</dbReference>
<dbReference type="PANTHER" id="PTHR13593">
    <property type="match status" value="1"/>
</dbReference>
<dbReference type="InterPro" id="IPR000909">
    <property type="entry name" value="PLipase_C_PInositol-sp_X_dom"/>
</dbReference>
<evidence type="ECO:0000259" key="1">
    <source>
        <dbReference type="SMART" id="SM00148"/>
    </source>
</evidence>
<dbReference type="GO" id="GO:0006629">
    <property type="term" value="P:lipid metabolic process"/>
    <property type="evidence" value="ECO:0007669"/>
    <property type="project" value="InterPro"/>
</dbReference>
<evidence type="ECO:0000313" key="3">
    <source>
        <dbReference type="Proteomes" id="UP000565441"/>
    </source>
</evidence>
<dbReference type="PANTHER" id="PTHR13593:SF148">
    <property type="entry name" value="PHOSPHATIDYLINOSITOL-SPECIFIC PHOSPHOLIPASE C X DOMAIN-CONTAINING PROTEIN"/>
    <property type="match status" value="1"/>
</dbReference>